<dbReference type="AlphaFoldDB" id="A0AAN9YP72"/>
<organism evidence="2 3">
    <name type="scientific">Diatrype stigma</name>
    <dbReference type="NCBI Taxonomy" id="117547"/>
    <lineage>
        <taxon>Eukaryota</taxon>
        <taxon>Fungi</taxon>
        <taxon>Dikarya</taxon>
        <taxon>Ascomycota</taxon>
        <taxon>Pezizomycotina</taxon>
        <taxon>Sordariomycetes</taxon>
        <taxon>Xylariomycetidae</taxon>
        <taxon>Xylariales</taxon>
        <taxon>Diatrypaceae</taxon>
        <taxon>Diatrype</taxon>
    </lineage>
</organism>
<dbReference type="Proteomes" id="UP001320420">
    <property type="component" value="Unassembled WGS sequence"/>
</dbReference>
<evidence type="ECO:0000313" key="3">
    <source>
        <dbReference type="Proteomes" id="UP001320420"/>
    </source>
</evidence>
<feature type="region of interest" description="Disordered" evidence="1">
    <location>
        <begin position="12"/>
        <end position="49"/>
    </location>
</feature>
<proteinExistence type="predicted"/>
<protein>
    <submittedName>
        <fullName evidence="2">Uncharacterized protein</fullName>
    </submittedName>
</protein>
<name>A0AAN9YP72_9PEZI</name>
<gene>
    <name evidence="2" type="ORF">SLS62_008211</name>
</gene>
<accession>A0AAN9YP72</accession>
<sequence>MSSRLLTMKFMQRAAVSSTASSPSTPQSDEKSSKRRKLSHSPSTPHNIDALVDQAAVKKALAEEERKREEALVRLAAESGDARWVLNSQKTGATRSSQVQTPLNVVQVGFAQIDSSDNADDHLGSPGAEHSSVQAIRRYNMDKKKACTFTIGTAVPAPTSVAYPILGAK</sequence>
<evidence type="ECO:0000256" key="1">
    <source>
        <dbReference type="SAM" id="MobiDB-lite"/>
    </source>
</evidence>
<evidence type="ECO:0000313" key="2">
    <source>
        <dbReference type="EMBL" id="KAK7749359.1"/>
    </source>
</evidence>
<reference evidence="2 3" key="1">
    <citation type="submission" date="2024-02" db="EMBL/GenBank/DDBJ databases">
        <title>De novo assembly and annotation of 12 fungi associated with fruit tree decline syndrome in Ontario, Canada.</title>
        <authorList>
            <person name="Sulman M."/>
            <person name="Ellouze W."/>
            <person name="Ilyukhin E."/>
        </authorList>
    </citation>
    <scope>NUCLEOTIDE SEQUENCE [LARGE SCALE GENOMIC DNA]</scope>
    <source>
        <strain evidence="2 3">M11/M66-122</strain>
    </source>
</reference>
<feature type="compositionally biased region" description="Low complexity" evidence="1">
    <location>
        <begin position="14"/>
        <end position="27"/>
    </location>
</feature>
<keyword evidence="3" id="KW-1185">Reference proteome</keyword>
<comment type="caution">
    <text evidence="2">The sequence shown here is derived from an EMBL/GenBank/DDBJ whole genome shotgun (WGS) entry which is preliminary data.</text>
</comment>
<dbReference type="EMBL" id="JAKJXP020000074">
    <property type="protein sequence ID" value="KAK7749359.1"/>
    <property type="molecule type" value="Genomic_DNA"/>
</dbReference>